<dbReference type="InterPro" id="IPR029062">
    <property type="entry name" value="Class_I_gatase-like"/>
</dbReference>
<dbReference type="InterPro" id="IPR045864">
    <property type="entry name" value="aa-tRNA-synth_II/BPL/LPL"/>
</dbReference>
<sequence>MNVLVYEGRGTTPGSVRHVVDSLRMFLEPYYAVSTVTSKTLEQEPWMGKAAVLVFPGGRDLPYVADCKRIIPKIRNFVQNYGGTYIGFCAGGYFGSSRVEFAKGDPNIEVVGNRDLKFYPGITRGPVFGSFEYNSEQGAKAVKLELEDGSEFYTYYNGGSCFVDANKYENVKVLAHYGDKPSIPFTDDPASTAKKAAAVVLCKIGKGQALLTGPHPEFSPKILERSEDEKLQKEIIGILKENEEARLRFMKHILAQAGLKVNDFPNSGRPSHLTPMLLGVNSNSNSGLVQEFTRNIENNINDFIVSDGHAQIECESDTFMIYNGYDNFFDAAKLLTEYEDIEKSPKAILFPDDNGTIPPREFSGDFNFDVYYKHLNPNNTLGSLLLYGEIVTSTSTILNNNKKILQCIPDNSMLHVGSIQLSGRGRGNNVWVNPRGVCASTAVLNLPTTSPRTGNPLSVVFIQYLAMLAYCKAIRSYAPGYEDLPVRIKWPNDLYAVDPKYYYNNNLKFLSSGFSNRHIPLSDIEPAYVKISGLLVNTNFINGQYSLLVGCGLNVYSDAPTTSLKMWIDILNKEREIARLDPLPPIQVEKLLALYMNNLQVILANFIDHGAKVVLPEYYRLWLHTDQIVTLSDHNNVRAIVKGITQDYGMLIAHELVSGSDTQTTGNVYHLQPDGNSFDIFRGLIAKKAT</sequence>
<reference evidence="2 3" key="1">
    <citation type="submission" date="2015-10" db="EMBL/GenBank/DDBJ databases">
        <title>Draft genomes sequences of Candida glabrata isolates 1A, 1B, 2A, 2B, 3A and 3B.</title>
        <authorList>
            <person name="Haavelsrud O.E."/>
            <person name="Gaustad P."/>
        </authorList>
    </citation>
    <scope>NUCLEOTIDE SEQUENCE [LARGE SCALE GENOMIC DNA]</scope>
    <source>
        <strain evidence="2">910700640</strain>
    </source>
</reference>
<dbReference type="SUPFAM" id="SSF55681">
    <property type="entry name" value="Class II aaRS and biotin synthetases"/>
    <property type="match status" value="1"/>
</dbReference>
<dbReference type="SUPFAM" id="SSF52317">
    <property type="entry name" value="Class I glutamine amidotransferase-like"/>
    <property type="match status" value="1"/>
</dbReference>
<dbReference type="AlphaFoldDB" id="A0A0W0D1P7"/>
<name>A0A0W0D1P7_CANGB</name>
<accession>A0A0W0D1P7</accession>
<dbReference type="Proteomes" id="UP000054886">
    <property type="component" value="Unassembled WGS sequence"/>
</dbReference>
<organism evidence="2 3">
    <name type="scientific">Candida glabrata</name>
    <name type="common">Yeast</name>
    <name type="synonym">Torulopsis glabrata</name>
    <dbReference type="NCBI Taxonomy" id="5478"/>
    <lineage>
        <taxon>Eukaryota</taxon>
        <taxon>Fungi</taxon>
        <taxon>Dikarya</taxon>
        <taxon>Ascomycota</taxon>
        <taxon>Saccharomycotina</taxon>
        <taxon>Saccharomycetes</taxon>
        <taxon>Saccharomycetales</taxon>
        <taxon>Saccharomycetaceae</taxon>
        <taxon>Nakaseomyces</taxon>
    </lineage>
</organism>
<evidence type="ECO:0000313" key="3">
    <source>
        <dbReference type="Proteomes" id="UP000054886"/>
    </source>
</evidence>
<keyword evidence="2" id="KW-0436">Ligase</keyword>
<comment type="caution">
    <text evidence="2">The sequence shown here is derived from an EMBL/GenBank/DDBJ whole genome shotgun (WGS) entry which is preliminary data.</text>
</comment>
<protein>
    <submittedName>
        <fullName evidence="2">Biotin--protein ligase</fullName>
    </submittedName>
</protein>
<dbReference type="InterPro" id="IPR004143">
    <property type="entry name" value="BPL_LPL_catalytic"/>
</dbReference>
<dbReference type="GO" id="GO:0004077">
    <property type="term" value="F:biotin--[biotin carboxyl-carrier protein] ligase activity"/>
    <property type="evidence" value="ECO:0007669"/>
    <property type="project" value="EnsemblFungi"/>
</dbReference>
<dbReference type="VEuPathDB" id="FungiDB:CAGL0I03806g"/>
<dbReference type="GO" id="GO:0005737">
    <property type="term" value="C:cytoplasm"/>
    <property type="evidence" value="ECO:0007669"/>
    <property type="project" value="TreeGrafter"/>
</dbReference>
<dbReference type="Pfam" id="PF09825">
    <property type="entry name" value="BPL_N"/>
    <property type="match status" value="1"/>
</dbReference>
<dbReference type="Pfam" id="PF03099">
    <property type="entry name" value="BPL_LplA_LipB"/>
    <property type="match status" value="1"/>
</dbReference>
<dbReference type="InterPro" id="IPR019197">
    <property type="entry name" value="Biotin-prot_ligase_N"/>
</dbReference>
<dbReference type="VEuPathDB" id="FungiDB:GVI51_I03531"/>
<dbReference type="CDD" id="cd03144">
    <property type="entry name" value="GATase1_ScBLP_like"/>
    <property type="match status" value="1"/>
</dbReference>
<dbReference type="VEuPathDB" id="FungiDB:GWK60_L03531"/>
<evidence type="ECO:0000259" key="1">
    <source>
        <dbReference type="PROSITE" id="PS51733"/>
    </source>
</evidence>
<dbReference type="Gene3D" id="3.30.930.10">
    <property type="entry name" value="Bira Bifunctional Protein, Domain 2"/>
    <property type="match status" value="1"/>
</dbReference>
<dbReference type="PANTHER" id="PTHR12835:SF5">
    <property type="entry name" value="BIOTIN--PROTEIN LIGASE"/>
    <property type="match status" value="1"/>
</dbReference>
<gene>
    <name evidence="2" type="ORF">AO440_002498</name>
</gene>
<dbReference type="PROSITE" id="PS51733">
    <property type="entry name" value="BPL_LPL_CATALYTIC"/>
    <property type="match status" value="1"/>
</dbReference>
<dbReference type="EMBL" id="LLZZ01000112">
    <property type="protein sequence ID" value="KTB05782.1"/>
    <property type="molecule type" value="Genomic_DNA"/>
</dbReference>
<evidence type="ECO:0000313" key="2">
    <source>
        <dbReference type="EMBL" id="KTB05782.1"/>
    </source>
</evidence>
<dbReference type="PANTHER" id="PTHR12835">
    <property type="entry name" value="BIOTIN PROTEIN LIGASE"/>
    <property type="match status" value="1"/>
</dbReference>
<proteinExistence type="predicted"/>
<dbReference type="VEuPathDB" id="FungiDB:B1J91_I03806g"/>
<feature type="domain" description="BPL/LPL catalytic" evidence="1">
    <location>
        <begin position="379"/>
        <end position="607"/>
    </location>
</feature>